<comment type="pathway">
    <text evidence="2 9">Protein modification; eIF5A hypusination.</text>
</comment>
<dbReference type="Gene3D" id="1.25.10.10">
    <property type="entry name" value="Leucine-rich Repeat Variant"/>
    <property type="match status" value="2"/>
</dbReference>
<evidence type="ECO:0000256" key="9">
    <source>
        <dbReference type="HAMAP-Rule" id="MF_03101"/>
    </source>
</evidence>
<dbReference type="PANTHER" id="PTHR12697">
    <property type="entry name" value="PBS LYASE HEAT-LIKE PROTEIN"/>
    <property type="match status" value="1"/>
</dbReference>
<evidence type="ECO:0000256" key="6">
    <source>
        <dbReference type="ARBA" id="ARBA00023004"/>
    </source>
</evidence>
<dbReference type="AlphaFoldDB" id="A0A388M087"/>
<organism evidence="11 12">
    <name type="scientific">Chara braunii</name>
    <name type="common">Braun's stonewort</name>
    <dbReference type="NCBI Taxonomy" id="69332"/>
    <lineage>
        <taxon>Eukaryota</taxon>
        <taxon>Viridiplantae</taxon>
        <taxon>Streptophyta</taxon>
        <taxon>Charophyceae</taxon>
        <taxon>Charales</taxon>
        <taxon>Characeae</taxon>
        <taxon>Chara</taxon>
    </lineage>
</organism>
<feature type="compositionally biased region" description="Low complexity" evidence="10">
    <location>
        <begin position="146"/>
        <end position="155"/>
    </location>
</feature>
<dbReference type="SMART" id="SM00567">
    <property type="entry name" value="EZ_HEAT"/>
    <property type="match status" value="6"/>
</dbReference>
<dbReference type="Gramene" id="GBG87893">
    <property type="protein sequence ID" value="GBG87893"/>
    <property type="gene ID" value="CBR_g46193"/>
</dbReference>
<dbReference type="OrthoDB" id="421002at2759"/>
<protein>
    <recommendedName>
        <fullName evidence="9">Deoxyhypusine hydroxylase</fullName>
        <shortName evidence="9">DOHH</shortName>
        <ecNumber evidence="9">1.14.99.29</ecNumber>
    </recommendedName>
    <alternativeName>
        <fullName evidence="9">Deoxyhypusine dioxygenase</fullName>
    </alternativeName>
    <alternativeName>
        <fullName evidence="9">Deoxyhypusine monooxygenase</fullName>
    </alternativeName>
</protein>
<evidence type="ECO:0000313" key="11">
    <source>
        <dbReference type="EMBL" id="GBG87893.1"/>
    </source>
</evidence>
<keyword evidence="5 9" id="KW-0560">Oxidoreductase</keyword>
<evidence type="ECO:0000256" key="10">
    <source>
        <dbReference type="SAM" id="MobiDB-lite"/>
    </source>
</evidence>
<comment type="similarity">
    <text evidence="9">Belongs to the deoxyhypusine hydroxylase family.</text>
</comment>
<dbReference type="HAMAP" id="MF_03101">
    <property type="entry name" value="Deoxyhypusine_hydroxylase"/>
    <property type="match status" value="1"/>
</dbReference>
<evidence type="ECO:0000256" key="4">
    <source>
        <dbReference type="ARBA" id="ARBA00022737"/>
    </source>
</evidence>
<dbReference type="OMA" id="LQEPCSI"/>
<comment type="function">
    <text evidence="9">Catalyzes the hydroxylation of the N(6)-(4-aminobutyl)-L-lysine intermediate to form hypusine, an essential post-translational modification only found in mature eIF-5A factor.</text>
</comment>
<feature type="binding site" evidence="9">
    <location>
        <position position="58"/>
    </location>
    <ligand>
        <name>Fe cation</name>
        <dbReference type="ChEBI" id="CHEBI:24875"/>
        <label>1</label>
    </ligand>
</feature>
<feature type="binding site" evidence="9">
    <location>
        <position position="243"/>
    </location>
    <ligand>
        <name>Fe cation</name>
        <dbReference type="ChEBI" id="CHEBI:24875"/>
        <label>2</label>
    </ligand>
</feature>
<accession>A0A388M087</accession>
<keyword evidence="8 9" id="KW-0386">Hypusine biosynthesis</keyword>
<dbReference type="EMBL" id="BFEA01000638">
    <property type="protein sequence ID" value="GBG87893.1"/>
    <property type="molecule type" value="Genomic_DNA"/>
</dbReference>
<keyword evidence="4" id="KW-0677">Repeat</keyword>
<dbReference type="PANTHER" id="PTHR12697:SF5">
    <property type="entry name" value="DEOXYHYPUSINE HYDROXYLASE"/>
    <property type="match status" value="1"/>
</dbReference>
<feature type="binding site" evidence="9">
    <location>
        <position position="242"/>
    </location>
    <ligand>
        <name>Fe cation</name>
        <dbReference type="ChEBI" id="CHEBI:24875"/>
        <label>2</label>
    </ligand>
</feature>
<dbReference type="Pfam" id="PF13646">
    <property type="entry name" value="HEAT_2"/>
    <property type="match status" value="2"/>
</dbReference>
<evidence type="ECO:0000256" key="8">
    <source>
        <dbReference type="ARBA" id="ARBA00023256"/>
    </source>
</evidence>
<keyword evidence="6 9" id="KW-0408">Iron</keyword>
<evidence type="ECO:0000256" key="3">
    <source>
        <dbReference type="ARBA" id="ARBA00022723"/>
    </source>
</evidence>
<comment type="caution">
    <text evidence="9">Lacks conserved residue(s) required for the propagation of feature annotation.</text>
</comment>
<comment type="caution">
    <text evidence="11">The sequence shown here is derived from an EMBL/GenBank/DDBJ whole genome shotgun (WGS) entry which is preliminary data.</text>
</comment>
<feature type="binding site" evidence="9">
    <location>
        <position position="276"/>
    </location>
    <ligand>
        <name>Fe cation</name>
        <dbReference type="ChEBI" id="CHEBI:24875"/>
        <label>2</label>
    </ligand>
</feature>
<dbReference type="GO" id="GO:0046872">
    <property type="term" value="F:metal ion binding"/>
    <property type="evidence" value="ECO:0007669"/>
    <property type="project" value="UniProtKB-KW"/>
</dbReference>
<dbReference type="EC" id="1.14.99.29" evidence="9"/>
<dbReference type="InterPro" id="IPR016024">
    <property type="entry name" value="ARM-type_fold"/>
</dbReference>
<comment type="catalytic activity">
    <reaction evidence="1 9">
        <text>[eIF5A protein]-deoxyhypusine + AH2 + O2 = [eIF5A protein]-hypusine + A + H2O</text>
        <dbReference type="Rhea" id="RHEA:14101"/>
        <dbReference type="Rhea" id="RHEA-COMP:10144"/>
        <dbReference type="Rhea" id="RHEA-COMP:12592"/>
        <dbReference type="ChEBI" id="CHEBI:13193"/>
        <dbReference type="ChEBI" id="CHEBI:15377"/>
        <dbReference type="ChEBI" id="CHEBI:15379"/>
        <dbReference type="ChEBI" id="CHEBI:17499"/>
        <dbReference type="ChEBI" id="CHEBI:82657"/>
        <dbReference type="ChEBI" id="CHEBI:91175"/>
        <dbReference type="EC" id="1.14.99.29"/>
    </reaction>
</comment>
<feature type="binding site" evidence="9">
    <location>
        <position position="92"/>
    </location>
    <ligand>
        <name>Fe cation</name>
        <dbReference type="ChEBI" id="CHEBI:24875"/>
        <label>1</label>
    </ligand>
</feature>
<dbReference type="InterPro" id="IPR004155">
    <property type="entry name" value="PBS_lyase_HEAT"/>
</dbReference>
<reference evidence="11 12" key="1">
    <citation type="journal article" date="2018" name="Cell">
        <title>The Chara Genome: Secondary Complexity and Implications for Plant Terrestrialization.</title>
        <authorList>
            <person name="Nishiyama T."/>
            <person name="Sakayama H."/>
            <person name="Vries J.D."/>
            <person name="Buschmann H."/>
            <person name="Saint-Marcoux D."/>
            <person name="Ullrich K.K."/>
            <person name="Haas F.B."/>
            <person name="Vanderstraeten L."/>
            <person name="Becker D."/>
            <person name="Lang D."/>
            <person name="Vosolsobe S."/>
            <person name="Rombauts S."/>
            <person name="Wilhelmsson P.K.I."/>
            <person name="Janitza P."/>
            <person name="Kern R."/>
            <person name="Heyl A."/>
            <person name="Rumpler F."/>
            <person name="Villalobos L.I.A.C."/>
            <person name="Clay J.M."/>
            <person name="Skokan R."/>
            <person name="Toyoda A."/>
            <person name="Suzuki Y."/>
            <person name="Kagoshima H."/>
            <person name="Schijlen E."/>
            <person name="Tajeshwar N."/>
            <person name="Catarino B."/>
            <person name="Hetherington A.J."/>
            <person name="Saltykova A."/>
            <person name="Bonnot C."/>
            <person name="Breuninger H."/>
            <person name="Symeonidi A."/>
            <person name="Radhakrishnan G.V."/>
            <person name="Van Nieuwerburgh F."/>
            <person name="Deforce D."/>
            <person name="Chang C."/>
            <person name="Karol K.G."/>
            <person name="Hedrich R."/>
            <person name="Ulvskov P."/>
            <person name="Glockner G."/>
            <person name="Delwiche C.F."/>
            <person name="Petrasek J."/>
            <person name="Van de Peer Y."/>
            <person name="Friml J."/>
            <person name="Beilby M."/>
            <person name="Dolan L."/>
            <person name="Kohara Y."/>
            <person name="Sugano S."/>
            <person name="Fujiyama A."/>
            <person name="Delaux P.-M."/>
            <person name="Quint M."/>
            <person name="TheiBen G."/>
            <person name="Hagemann M."/>
            <person name="Harholt J."/>
            <person name="Dunand C."/>
            <person name="Zachgo S."/>
            <person name="Langdale J."/>
            <person name="Maumus F."/>
            <person name="Straeten D.V.D."/>
            <person name="Gould S.B."/>
            <person name="Rensing S.A."/>
        </authorList>
    </citation>
    <scope>NUCLEOTIDE SEQUENCE [LARGE SCALE GENOMIC DNA]</scope>
    <source>
        <strain evidence="11 12">S276</strain>
    </source>
</reference>
<evidence type="ECO:0000256" key="2">
    <source>
        <dbReference type="ARBA" id="ARBA00005041"/>
    </source>
</evidence>
<gene>
    <name evidence="11" type="ORF">CBR_g46193</name>
</gene>
<feature type="binding site" evidence="9">
    <location>
        <position position="275"/>
    </location>
    <ligand>
        <name>Fe cation</name>
        <dbReference type="ChEBI" id="CHEBI:24875"/>
        <label>2</label>
    </ligand>
</feature>
<evidence type="ECO:0000256" key="7">
    <source>
        <dbReference type="ARBA" id="ARBA00023033"/>
    </source>
</evidence>
<dbReference type="SUPFAM" id="SSF48371">
    <property type="entry name" value="ARM repeat"/>
    <property type="match status" value="1"/>
</dbReference>
<dbReference type="GO" id="GO:0019135">
    <property type="term" value="F:deoxyhypusine monooxygenase activity"/>
    <property type="evidence" value="ECO:0007669"/>
    <property type="project" value="UniProtKB-UniRule"/>
</dbReference>
<comment type="cofactor">
    <cofactor evidence="9">
        <name>Fe(2+)</name>
        <dbReference type="ChEBI" id="CHEBI:29033"/>
    </cofactor>
    <text evidence="9">Binds 2 Fe(2+) ions per subunit.</text>
</comment>
<dbReference type="UniPathway" id="UPA00354"/>
<dbReference type="STRING" id="69332.A0A388M087"/>
<evidence type="ECO:0000256" key="5">
    <source>
        <dbReference type="ARBA" id="ARBA00023002"/>
    </source>
</evidence>
<keyword evidence="12" id="KW-1185">Reference proteome</keyword>
<evidence type="ECO:0000256" key="1">
    <source>
        <dbReference type="ARBA" id="ARBA00000068"/>
    </source>
</evidence>
<feature type="region of interest" description="Disordered" evidence="10">
    <location>
        <begin position="139"/>
        <end position="190"/>
    </location>
</feature>
<dbReference type="InterPro" id="IPR027517">
    <property type="entry name" value="Deoxyhypusine_hydroxylase"/>
</dbReference>
<sequence>MVEVSAEAVATLRQRLLDQSLPMPKRYRALFSLRNCRGDAAREALVAALSDPSALLAHDCAFALGQMQDPGAMAPLQRTLEDRSVHAMVRHEAAEALGAIGQPECLPILRTFAEDSSKEVAETCQLALKRIEWREKCKNGGKKNCQSGGQQSPGPQDHDHEEQESESAAAGVERSPFLSVDPTPPAPDSLSTEELVSLLLDSSKDMFDRYRAMFRLRNRATPEAICGIASALEKDSSALLKHEVAYVLGQIQSDLAVQPLMAALADKGQHPMVRHEAAEALGAIASKDCVQLLESFSSDPEPVVAHSCEVALDVLHFESQEGAFQYADVAVQG</sequence>
<keyword evidence="3 9" id="KW-0479">Metal-binding</keyword>
<dbReference type="InterPro" id="IPR011989">
    <property type="entry name" value="ARM-like"/>
</dbReference>
<dbReference type="FunFam" id="1.25.10.10:FF:000099">
    <property type="entry name" value="Deoxyhypusine hydroxylase"/>
    <property type="match status" value="1"/>
</dbReference>
<proteinExistence type="inferred from homology"/>
<name>A0A388M087_CHABU</name>
<feature type="binding site" evidence="9">
    <location>
        <position position="91"/>
    </location>
    <ligand>
        <name>Fe cation</name>
        <dbReference type="ChEBI" id="CHEBI:24875"/>
        <label>1</label>
    </ligand>
</feature>
<keyword evidence="7 9" id="KW-0503">Monooxygenase</keyword>
<evidence type="ECO:0000313" key="12">
    <source>
        <dbReference type="Proteomes" id="UP000265515"/>
    </source>
</evidence>
<dbReference type="Proteomes" id="UP000265515">
    <property type="component" value="Unassembled WGS sequence"/>
</dbReference>